<proteinExistence type="predicted"/>
<evidence type="ECO:0008006" key="4">
    <source>
        <dbReference type="Google" id="ProtNLM"/>
    </source>
</evidence>
<name>A0A1F5LZI8_PENAI</name>
<gene>
    <name evidence="2" type="ORF">PENARI_c001G01548</name>
</gene>
<dbReference type="OrthoDB" id="3210378at2759"/>
<organism evidence="2 3">
    <name type="scientific">Penicillium arizonense</name>
    <dbReference type="NCBI Taxonomy" id="1835702"/>
    <lineage>
        <taxon>Eukaryota</taxon>
        <taxon>Fungi</taxon>
        <taxon>Dikarya</taxon>
        <taxon>Ascomycota</taxon>
        <taxon>Pezizomycotina</taxon>
        <taxon>Eurotiomycetes</taxon>
        <taxon>Eurotiomycetidae</taxon>
        <taxon>Eurotiales</taxon>
        <taxon>Aspergillaceae</taxon>
        <taxon>Penicillium</taxon>
    </lineage>
</organism>
<dbReference type="AlphaFoldDB" id="A0A1F5LZI8"/>
<dbReference type="SUPFAM" id="SSF52047">
    <property type="entry name" value="RNI-like"/>
    <property type="match status" value="1"/>
</dbReference>
<evidence type="ECO:0000256" key="1">
    <source>
        <dbReference type="SAM" id="MobiDB-lite"/>
    </source>
</evidence>
<dbReference type="STRING" id="1835702.A0A1F5LZI8"/>
<keyword evidence="3" id="KW-1185">Reference proteome</keyword>
<reference evidence="2 3" key="1">
    <citation type="journal article" date="2016" name="Sci. Rep.">
        <title>Penicillium arizonense, a new, genome sequenced fungal species, reveals a high chemical diversity in secreted metabolites.</title>
        <authorList>
            <person name="Grijseels S."/>
            <person name="Nielsen J.C."/>
            <person name="Randelovic M."/>
            <person name="Nielsen J."/>
            <person name="Nielsen K.F."/>
            <person name="Workman M."/>
            <person name="Frisvad J.C."/>
        </authorList>
    </citation>
    <scope>NUCLEOTIDE SEQUENCE [LARGE SCALE GENOMIC DNA]</scope>
    <source>
        <strain evidence="2 3">CBS 141311</strain>
    </source>
</reference>
<dbReference type="GeneID" id="34570973"/>
<feature type="region of interest" description="Disordered" evidence="1">
    <location>
        <begin position="47"/>
        <end position="68"/>
    </location>
</feature>
<dbReference type="InterPro" id="IPR032675">
    <property type="entry name" value="LRR_dom_sf"/>
</dbReference>
<dbReference type="Proteomes" id="UP000177622">
    <property type="component" value="Unassembled WGS sequence"/>
</dbReference>
<protein>
    <recommendedName>
        <fullName evidence="4">F-box domain-containing protein</fullName>
    </recommendedName>
</protein>
<evidence type="ECO:0000313" key="2">
    <source>
        <dbReference type="EMBL" id="OGE58535.1"/>
    </source>
</evidence>
<evidence type="ECO:0000313" key="3">
    <source>
        <dbReference type="Proteomes" id="UP000177622"/>
    </source>
</evidence>
<accession>A0A1F5LZI8</accession>
<sequence length="769" mass="85624">MSVVATRPENPGFYSSIPEDHVAVYTAPVQPIASRTSSVSSYRTNYSASTAPTTYSPSSPASSCRQFDSQGSIPKITEPIQRRIPQEVYEVVIHHLEELHKGQHQAGCTTCFQRDLHALSLTCRSWEKAVRAPLYHHIHIVGNDSPAQLKKYRLKRGSRLKLLRRTLRERKLLANLVYELRVPQLDLLFTTTKQSTQWQEYRDLVASVVMVCPNLERLLGLSIPYHHEFDRLTHALSTRKKLKEHTWVLGEAAEVSEVSPRDDFCPGSLGPSQMFEFLNYHTSWSSLETLMLYGLNGNGALEPSIFLRMFDLLPSLRNLCISSFNEDAFADSTLLCLPPLESLRLENLPGITDAGLTQYTSRSESASLKTFVLVEQNIESLLVISKILSSLRQLERFKIVQTEKCPTLPNEDMIFQPILASSTLKYLHWDVACPDPGTALTQLDTLPFQKSTKTSNTPNSHLAQSILSAGFPELESLRAPNDVEPPGALQAACRPILKGQALLRPDRYSLPRSSHGSVNTRPLALPAGNNLTSARIRAQTFIDMAAKDTEAGMLVLIQDYSDGFVPDNAQATQFEDEPEQEMDDYGIWAACERYKHQENNHEGPKTVYEFHMPAFMGRSGVRDPATGASIPHFILRPDITGQEADGGLIGWKQLLASNQSLSYAAGVGVNCFEKGPSPPIPPLEEVASPSSSTSRFGWGSLSGRSVMGTSPSTPITPITPMSSMSSQALPWEKDTCTGSWNHKTGREWWFHMERDRPSNTELIDIKQLF</sequence>
<dbReference type="Gene3D" id="3.80.10.10">
    <property type="entry name" value="Ribonuclease Inhibitor"/>
    <property type="match status" value="1"/>
</dbReference>
<dbReference type="EMBL" id="LXJU01000001">
    <property type="protein sequence ID" value="OGE58535.1"/>
    <property type="molecule type" value="Genomic_DNA"/>
</dbReference>
<comment type="caution">
    <text evidence="2">The sequence shown here is derived from an EMBL/GenBank/DDBJ whole genome shotgun (WGS) entry which is preliminary data.</text>
</comment>
<dbReference type="RefSeq" id="XP_022493957.1">
    <property type="nucleotide sequence ID" value="XM_022626239.1"/>
</dbReference>
<feature type="compositionally biased region" description="Low complexity" evidence="1">
    <location>
        <begin position="47"/>
        <end position="63"/>
    </location>
</feature>